<organism evidence="1 2">
    <name type="scientific">Rotaria sordida</name>
    <dbReference type="NCBI Taxonomy" id="392033"/>
    <lineage>
        <taxon>Eukaryota</taxon>
        <taxon>Metazoa</taxon>
        <taxon>Spiralia</taxon>
        <taxon>Gnathifera</taxon>
        <taxon>Rotifera</taxon>
        <taxon>Eurotatoria</taxon>
        <taxon>Bdelloidea</taxon>
        <taxon>Philodinida</taxon>
        <taxon>Philodinidae</taxon>
        <taxon>Rotaria</taxon>
    </lineage>
</organism>
<accession>A0A820KBE3</accession>
<feature type="non-terminal residue" evidence="1">
    <location>
        <position position="59"/>
    </location>
</feature>
<comment type="caution">
    <text evidence="1">The sequence shown here is derived from an EMBL/GenBank/DDBJ whole genome shotgun (WGS) entry which is preliminary data.</text>
</comment>
<proteinExistence type="predicted"/>
<reference evidence="1" key="1">
    <citation type="submission" date="2021-02" db="EMBL/GenBank/DDBJ databases">
        <authorList>
            <person name="Nowell W R."/>
        </authorList>
    </citation>
    <scope>NUCLEOTIDE SEQUENCE</scope>
</reference>
<dbReference type="EMBL" id="CAJOBE010045835">
    <property type="protein sequence ID" value="CAF4341427.1"/>
    <property type="molecule type" value="Genomic_DNA"/>
</dbReference>
<protein>
    <submittedName>
        <fullName evidence="1">Uncharacterized protein</fullName>
    </submittedName>
</protein>
<gene>
    <name evidence="1" type="ORF">FNK824_LOCUS42032</name>
</gene>
<evidence type="ECO:0000313" key="2">
    <source>
        <dbReference type="Proteomes" id="UP000663874"/>
    </source>
</evidence>
<name>A0A820KBE3_9BILA</name>
<evidence type="ECO:0000313" key="1">
    <source>
        <dbReference type="EMBL" id="CAF4341427.1"/>
    </source>
</evidence>
<sequence length="59" mass="6535">MKDVFGSIPLIASNDQSPLLSNNKDVNSVCTATLFTNENTIRIPFVTIQSDKRALTHEE</sequence>
<dbReference type="AlphaFoldDB" id="A0A820KBE3"/>
<dbReference type="Proteomes" id="UP000663874">
    <property type="component" value="Unassembled WGS sequence"/>
</dbReference>